<evidence type="ECO:0000256" key="4">
    <source>
        <dbReference type="ARBA" id="ARBA00022692"/>
    </source>
</evidence>
<sequence>MVPPNSIFSALSFIGFLLASIPLPWHLQAWNTGTCMYMIWTSLGCLIMFVNSIVWNDNVVNWAPVWCDISSRYIVGASIGIPASALCITRRLYYIMKLQSLSYGKKEKKREIVVDVSIGVGLPCVVMALQYVVQGHRFNIFEQIGCYPATMNTLPAYFLVFMWPLLVGLISMVYAACTFRLALIQKSRLREMLHTGCSMSAGRYWRLMALCTTEIIFTVPLSLYAIIMNAVSKPPMPYVSWVYIHWGFSAIGQYPSVAWQTSPASIASLEVTRWCLVLCAFVVFAFFAWTEECRDFYRHAFWSVGRRVGVSIAFPMYRESLPRKATLPIYSDHQAKPNHLSMPVQARVKHRSLPFTLPNLSFAGPPDFAERSRLSSSSQEQSNDDMSGSQRDINSFRGYGHRVHVSWVDIPTAPEPASTGVRRSR</sequence>
<protein>
    <submittedName>
        <fullName evidence="12">Uncharacterized protein</fullName>
    </submittedName>
</protein>
<gene>
    <name evidence="12" type="ORF">PAXRUDRAFT_831769</name>
</gene>
<dbReference type="EMBL" id="KN825529">
    <property type="protein sequence ID" value="KIK89782.1"/>
    <property type="molecule type" value="Genomic_DNA"/>
</dbReference>
<dbReference type="PRINTS" id="PR00901">
    <property type="entry name" value="PHEROMONEBAR"/>
</dbReference>
<feature type="transmembrane region" description="Helical" evidence="11">
    <location>
        <begin position="6"/>
        <end position="25"/>
    </location>
</feature>
<dbReference type="GO" id="GO:0005886">
    <property type="term" value="C:plasma membrane"/>
    <property type="evidence" value="ECO:0007669"/>
    <property type="project" value="TreeGrafter"/>
</dbReference>
<dbReference type="InterPro" id="IPR000481">
    <property type="entry name" value="GPCR_Pheromne_B_alpha_rcpt"/>
</dbReference>
<feature type="transmembrane region" description="Helical" evidence="11">
    <location>
        <begin position="271"/>
        <end position="289"/>
    </location>
</feature>
<feature type="transmembrane region" description="Helical" evidence="11">
    <location>
        <begin position="37"/>
        <end position="54"/>
    </location>
</feature>
<feature type="region of interest" description="Disordered" evidence="10">
    <location>
        <begin position="369"/>
        <end position="395"/>
    </location>
</feature>
<dbReference type="PRINTS" id="PR00899">
    <property type="entry name" value="GPCRSTE3"/>
</dbReference>
<evidence type="ECO:0000256" key="7">
    <source>
        <dbReference type="ARBA" id="ARBA00023136"/>
    </source>
</evidence>
<organism evidence="12 13">
    <name type="scientific">Paxillus rubicundulus Ve08.2h10</name>
    <dbReference type="NCBI Taxonomy" id="930991"/>
    <lineage>
        <taxon>Eukaryota</taxon>
        <taxon>Fungi</taxon>
        <taxon>Dikarya</taxon>
        <taxon>Basidiomycota</taxon>
        <taxon>Agaricomycotina</taxon>
        <taxon>Agaricomycetes</taxon>
        <taxon>Agaricomycetidae</taxon>
        <taxon>Boletales</taxon>
        <taxon>Paxilineae</taxon>
        <taxon>Paxillaceae</taxon>
        <taxon>Paxillus</taxon>
    </lineage>
</organism>
<keyword evidence="4 11" id="KW-0812">Transmembrane</keyword>
<comment type="subcellular location">
    <subcellularLocation>
        <location evidence="1">Membrane</location>
        <topology evidence="1">Multi-pass membrane protein</topology>
    </subcellularLocation>
</comment>
<evidence type="ECO:0000256" key="2">
    <source>
        <dbReference type="ARBA" id="ARBA00011085"/>
    </source>
</evidence>
<dbReference type="PANTHER" id="PTHR28097">
    <property type="entry name" value="PHEROMONE A FACTOR RECEPTOR"/>
    <property type="match status" value="1"/>
</dbReference>
<dbReference type="Proteomes" id="UP000054538">
    <property type="component" value="Unassembled WGS sequence"/>
</dbReference>
<feature type="transmembrane region" description="Helical" evidence="11">
    <location>
        <begin position="204"/>
        <end position="226"/>
    </location>
</feature>
<evidence type="ECO:0000256" key="11">
    <source>
        <dbReference type="SAM" id="Phobius"/>
    </source>
</evidence>
<evidence type="ECO:0000256" key="10">
    <source>
        <dbReference type="SAM" id="MobiDB-lite"/>
    </source>
</evidence>
<dbReference type="InParanoid" id="A0A0D0D082"/>
<evidence type="ECO:0000256" key="1">
    <source>
        <dbReference type="ARBA" id="ARBA00004141"/>
    </source>
</evidence>
<dbReference type="FunCoup" id="A0A0D0D082">
    <property type="interactions" value="87"/>
</dbReference>
<keyword evidence="9" id="KW-0807">Transducer</keyword>
<dbReference type="AlphaFoldDB" id="A0A0D0D082"/>
<feature type="transmembrane region" description="Helical" evidence="11">
    <location>
        <begin position="113"/>
        <end position="133"/>
    </location>
</feature>
<dbReference type="Pfam" id="PF02076">
    <property type="entry name" value="STE3"/>
    <property type="match status" value="1"/>
</dbReference>
<keyword evidence="5 11" id="KW-1133">Transmembrane helix</keyword>
<evidence type="ECO:0000256" key="9">
    <source>
        <dbReference type="ARBA" id="ARBA00023224"/>
    </source>
</evidence>
<name>A0A0D0D082_9AGAM</name>
<evidence type="ECO:0000313" key="12">
    <source>
        <dbReference type="EMBL" id="KIK89782.1"/>
    </source>
</evidence>
<evidence type="ECO:0000256" key="6">
    <source>
        <dbReference type="ARBA" id="ARBA00023040"/>
    </source>
</evidence>
<reference evidence="12 13" key="1">
    <citation type="submission" date="2014-04" db="EMBL/GenBank/DDBJ databases">
        <authorList>
            <consortium name="DOE Joint Genome Institute"/>
            <person name="Kuo A."/>
            <person name="Kohler A."/>
            <person name="Jargeat P."/>
            <person name="Nagy L.G."/>
            <person name="Floudas D."/>
            <person name="Copeland A."/>
            <person name="Barry K.W."/>
            <person name="Cichocki N."/>
            <person name="Veneault-Fourrey C."/>
            <person name="LaButti K."/>
            <person name="Lindquist E.A."/>
            <person name="Lipzen A."/>
            <person name="Lundell T."/>
            <person name="Morin E."/>
            <person name="Murat C."/>
            <person name="Sun H."/>
            <person name="Tunlid A."/>
            <person name="Henrissat B."/>
            <person name="Grigoriev I.V."/>
            <person name="Hibbett D.S."/>
            <person name="Martin F."/>
            <person name="Nordberg H.P."/>
            <person name="Cantor M.N."/>
            <person name="Hua S.X."/>
        </authorList>
    </citation>
    <scope>NUCLEOTIDE SEQUENCE [LARGE SCALE GENOMIC DNA]</scope>
    <source>
        <strain evidence="12 13">Ve08.2h10</strain>
    </source>
</reference>
<evidence type="ECO:0000256" key="3">
    <source>
        <dbReference type="ARBA" id="ARBA00022507"/>
    </source>
</evidence>
<dbReference type="GO" id="GO:0000750">
    <property type="term" value="P:pheromone-dependent signal transduction involved in conjugation with cellular fusion"/>
    <property type="evidence" value="ECO:0007669"/>
    <property type="project" value="TreeGrafter"/>
</dbReference>
<keyword evidence="3" id="KW-0589">Pheromone response</keyword>
<dbReference type="InterPro" id="IPR001499">
    <property type="entry name" value="GPCR_STE3"/>
</dbReference>
<proteinExistence type="inferred from homology"/>
<feature type="transmembrane region" description="Helical" evidence="11">
    <location>
        <begin position="238"/>
        <end position="259"/>
    </location>
</feature>
<reference evidence="13" key="2">
    <citation type="submission" date="2015-01" db="EMBL/GenBank/DDBJ databases">
        <title>Evolutionary Origins and Diversification of the Mycorrhizal Mutualists.</title>
        <authorList>
            <consortium name="DOE Joint Genome Institute"/>
            <consortium name="Mycorrhizal Genomics Consortium"/>
            <person name="Kohler A."/>
            <person name="Kuo A."/>
            <person name="Nagy L.G."/>
            <person name="Floudas D."/>
            <person name="Copeland A."/>
            <person name="Barry K.W."/>
            <person name="Cichocki N."/>
            <person name="Veneault-Fourrey C."/>
            <person name="LaButti K."/>
            <person name="Lindquist E.A."/>
            <person name="Lipzen A."/>
            <person name="Lundell T."/>
            <person name="Morin E."/>
            <person name="Murat C."/>
            <person name="Riley R."/>
            <person name="Ohm R."/>
            <person name="Sun H."/>
            <person name="Tunlid A."/>
            <person name="Henrissat B."/>
            <person name="Grigoriev I.V."/>
            <person name="Hibbett D.S."/>
            <person name="Martin F."/>
        </authorList>
    </citation>
    <scope>NUCLEOTIDE SEQUENCE [LARGE SCALE GENOMIC DNA]</scope>
    <source>
        <strain evidence="13">Ve08.2h10</strain>
    </source>
</reference>
<feature type="transmembrane region" description="Helical" evidence="11">
    <location>
        <begin position="157"/>
        <end position="183"/>
    </location>
</feature>
<dbReference type="CDD" id="cd14966">
    <property type="entry name" value="7tmD_STE3"/>
    <property type="match status" value="1"/>
</dbReference>
<evidence type="ECO:0000313" key="13">
    <source>
        <dbReference type="Proteomes" id="UP000054538"/>
    </source>
</evidence>
<keyword evidence="8" id="KW-0675">Receptor</keyword>
<comment type="similarity">
    <text evidence="2">Belongs to the G-protein coupled receptor 4 family.</text>
</comment>
<evidence type="ECO:0000256" key="5">
    <source>
        <dbReference type="ARBA" id="ARBA00022989"/>
    </source>
</evidence>
<feature type="compositionally biased region" description="Polar residues" evidence="10">
    <location>
        <begin position="384"/>
        <end position="393"/>
    </location>
</feature>
<accession>A0A0D0D082</accession>
<evidence type="ECO:0000256" key="8">
    <source>
        <dbReference type="ARBA" id="ARBA00023170"/>
    </source>
</evidence>
<keyword evidence="7 11" id="KW-0472">Membrane</keyword>
<keyword evidence="13" id="KW-1185">Reference proteome</keyword>
<dbReference type="OrthoDB" id="2874149at2759"/>
<keyword evidence="6" id="KW-0297">G-protein coupled receptor</keyword>
<dbReference type="PANTHER" id="PTHR28097:SF1">
    <property type="entry name" value="PHEROMONE A FACTOR RECEPTOR"/>
    <property type="match status" value="1"/>
</dbReference>
<dbReference type="HOGENOM" id="CLU_027592_0_1_1"/>
<dbReference type="GO" id="GO:0004934">
    <property type="term" value="F:mating-type alpha-factor pheromone receptor activity"/>
    <property type="evidence" value="ECO:0007669"/>
    <property type="project" value="InterPro"/>
</dbReference>